<evidence type="ECO:0000313" key="6">
    <source>
        <dbReference type="EMBL" id="AYQ54248.1"/>
    </source>
</evidence>
<dbReference type="GO" id="GO:0005840">
    <property type="term" value="C:ribosome"/>
    <property type="evidence" value="ECO:0007669"/>
    <property type="project" value="UniProtKB-KW"/>
</dbReference>
<accession>A0A3G3IF04</accession>
<reference evidence="6 7" key="1">
    <citation type="submission" date="2016-10" db="EMBL/GenBank/DDBJ databases">
        <title>Complete genome of the TMA-utilizing, human hosted archaeon Methanomethylophilus alvus Gen. nov, sp. nov., strain Mx-05, derived from a pure culture.</title>
        <authorList>
            <person name="Brugere J.-F."/>
            <person name="Ben Hania W."/>
            <person name="Chaudhary P.P."/>
            <person name="Gaci N."/>
            <person name="Borrel G."/>
            <person name="Cao Van Tuat L."/>
            <person name="Fardeau M.-L."/>
            <person name="Harris H.M.B."/>
            <person name="O'Toole P.W."/>
            <person name="Ollivier B."/>
        </authorList>
    </citation>
    <scope>NUCLEOTIDE SEQUENCE [LARGE SCALE GENOMIC DNA]</scope>
    <source>
        <strain evidence="6 7">Mx-05</strain>
    </source>
</reference>
<evidence type="ECO:0000313" key="7">
    <source>
        <dbReference type="Proteomes" id="UP000273278"/>
    </source>
</evidence>
<comment type="similarity">
    <text evidence="1 4">Belongs to the eukaryotic ribosomal protein P1/P2 family.</text>
</comment>
<dbReference type="AlphaFoldDB" id="A0A3G3IF04"/>
<evidence type="ECO:0000256" key="4">
    <source>
        <dbReference type="HAMAP-Rule" id="MF_01478"/>
    </source>
</evidence>
<evidence type="ECO:0000256" key="1">
    <source>
        <dbReference type="ARBA" id="ARBA00005436"/>
    </source>
</evidence>
<comment type="subunit">
    <text evidence="4">Part of the 50S ribosomal subunit. Homodimer, it forms part of the ribosomal stalk which helps the ribosome interact with GTP-bound translation factors. Forms a heptameric L10(L12)2(L12)2(L12)2 complex, where L10 forms an elongated spine to which the L12 dimers bind in a sequential fashion.</text>
</comment>
<sequence length="103" mass="10108">MQYIYSAMVLYSAGKEITEDAITAILTAAGVEVDAAKVKALVASLEGVDIKEAIANASVAAPAAAAAAPAAAAAAAPAEEKAEAEEEKVSEDEAAAGLSALFG</sequence>
<evidence type="ECO:0000256" key="5">
    <source>
        <dbReference type="SAM" id="MobiDB-lite"/>
    </source>
</evidence>
<protein>
    <recommendedName>
        <fullName evidence="4">Large ribosomal subunit protein P1</fullName>
    </recommendedName>
</protein>
<dbReference type="PANTHER" id="PTHR45696">
    <property type="entry name" value="60S ACIDIC RIBOSOMAL PROTEIN P1"/>
    <property type="match status" value="1"/>
</dbReference>
<evidence type="ECO:0000256" key="3">
    <source>
        <dbReference type="ARBA" id="ARBA00023274"/>
    </source>
</evidence>
<dbReference type="NCBIfam" id="TIGR03685">
    <property type="entry name" value="ribo_P1_arch"/>
    <property type="match status" value="1"/>
</dbReference>
<dbReference type="HAMAP" id="MF_01478">
    <property type="entry name" value="Ribosomal_L12_arch"/>
    <property type="match status" value="1"/>
</dbReference>
<dbReference type="Gene3D" id="1.10.10.1410">
    <property type="match status" value="1"/>
</dbReference>
<dbReference type="InterPro" id="IPR027534">
    <property type="entry name" value="Ribosomal_P1/P2"/>
</dbReference>
<dbReference type="InterPro" id="IPR022295">
    <property type="entry name" value="Ribosomal_P1_arc"/>
</dbReference>
<dbReference type="Pfam" id="PF00428">
    <property type="entry name" value="Ribosomal_60s"/>
    <property type="match status" value="1"/>
</dbReference>
<dbReference type="GeneID" id="41320848"/>
<dbReference type="PANTHER" id="PTHR45696:SF10">
    <property type="entry name" value="LARGE RIBOSOMAL SUBUNIT PROTEIN P1"/>
    <property type="match status" value="1"/>
</dbReference>
<dbReference type="RefSeq" id="WP_022532535.1">
    <property type="nucleotide sequence ID" value="NZ_CAYARL010000009.1"/>
</dbReference>
<evidence type="ECO:0000256" key="2">
    <source>
        <dbReference type="ARBA" id="ARBA00022980"/>
    </source>
</evidence>
<keyword evidence="3 4" id="KW-0687">Ribonucleoprotein</keyword>
<dbReference type="GO" id="GO:0006414">
    <property type="term" value="P:translational elongation"/>
    <property type="evidence" value="ECO:0007669"/>
    <property type="project" value="InterPro"/>
</dbReference>
<keyword evidence="2 4" id="KW-0689">Ribosomal protein</keyword>
<name>A0A3G3IF04_9ARCH</name>
<feature type="region of interest" description="Disordered" evidence="5">
    <location>
        <begin position="76"/>
        <end position="103"/>
    </location>
</feature>
<dbReference type="GO" id="GO:0003735">
    <property type="term" value="F:structural constituent of ribosome"/>
    <property type="evidence" value="ECO:0007669"/>
    <property type="project" value="InterPro"/>
</dbReference>
<gene>
    <name evidence="4" type="primary">rpl12</name>
    <name evidence="6" type="ORF">BKD89_00225</name>
</gene>
<feature type="compositionally biased region" description="Acidic residues" evidence="5">
    <location>
        <begin position="82"/>
        <end position="94"/>
    </location>
</feature>
<dbReference type="InterPro" id="IPR038716">
    <property type="entry name" value="P1/P2_N_sf"/>
</dbReference>
<organism evidence="6 7">
    <name type="scientific">Methanomethylophilus alvi</name>
    <dbReference type="NCBI Taxonomy" id="1291540"/>
    <lineage>
        <taxon>Archaea</taxon>
        <taxon>Methanobacteriati</taxon>
        <taxon>Thermoplasmatota</taxon>
        <taxon>Thermoplasmata</taxon>
        <taxon>Methanomassiliicoccales</taxon>
        <taxon>Methanomethylophilaceae</taxon>
        <taxon>Methanomethylophilus</taxon>
    </lineage>
</organism>
<dbReference type="GO" id="GO:1990904">
    <property type="term" value="C:ribonucleoprotein complex"/>
    <property type="evidence" value="ECO:0007669"/>
    <property type="project" value="UniProtKB-KW"/>
</dbReference>
<proteinExistence type="inferred from homology"/>
<comment type="function">
    <text evidence="4">Forms part of the ribosomal stalk, playing a central role in the interaction of the ribosome with GTP-bound translation factors.</text>
</comment>
<dbReference type="FunFam" id="1.10.10.1410:FF:000002">
    <property type="entry name" value="60S acidic ribosomal protein P2"/>
    <property type="match status" value="1"/>
</dbReference>
<dbReference type="Proteomes" id="UP000273278">
    <property type="component" value="Chromosome"/>
</dbReference>
<dbReference type="EMBL" id="CP017686">
    <property type="protein sequence ID" value="AYQ54248.1"/>
    <property type="molecule type" value="Genomic_DNA"/>
</dbReference>